<dbReference type="GO" id="GO:0000266">
    <property type="term" value="P:mitochondrial fission"/>
    <property type="evidence" value="ECO:0007669"/>
    <property type="project" value="TreeGrafter"/>
</dbReference>
<feature type="compositionally biased region" description="Basic residues" evidence="4">
    <location>
        <begin position="15"/>
        <end position="25"/>
    </location>
</feature>
<evidence type="ECO:0000313" key="5">
    <source>
        <dbReference type="EMBL" id="CAD9480504.1"/>
    </source>
</evidence>
<dbReference type="InterPro" id="IPR019560">
    <property type="entry name" value="Mitochondrial_18_kDa_protein"/>
</dbReference>
<feature type="compositionally biased region" description="Low complexity" evidence="4">
    <location>
        <begin position="1"/>
        <end position="13"/>
    </location>
</feature>
<dbReference type="Pfam" id="PF10558">
    <property type="entry name" value="MTP18"/>
    <property type="match status" value="1"/>
</dbReference>
<protein>
    <recommendedName>
        <fullName evidence="2">Mitochondrial fission process protein 1</fullName>
    </recommendedName>
    <alternativeName>
        <fullName evidence="3">Mitochondrial 18 kDa protein</fullName>
    </alternativeName>
</protein>
<accession>A0A7S2MFK8</accession>
<organism evidence="5">
    <name type="scientific">Helicotheca tamesis</name>
    <dbReference type="NCBI Taxonomy" id="374047"/>
    <lineage>
        <taxon>Eukaryota</taxon>
        <taxon>Sar</taxon>
        <taxon>Stramenopiles</taxon>
        <taxon>Ochrophyta</taxon>
        <taxon>Bacillariophyta</taxon>
        <taxon>Mediophyceae</taxon>
        <taxon>Lithodesmiophycidae</taxon>
        <taxon>Lithodesmiales</taxon>
        <taxon>Lithodesmiaceae</taxon>
        <taxon>Helicotheca</taxon>
    </lineage>
</organism>
<sequence>MTNTTNSAKNAATVQKKKSLRHHPTQKQQQQQQDGPATEIGEDQYNIFRDSPLRYMGYANEIGESFRYQFPKFVVPSYILAFGYCGMDALSAGYRVWKQPPKSFNNGTSLSSSKEAQIAIATFDTLLWQSLASVMIPGATINLLVKASRLTVSRTIILPTMLSKWAPTGVGLGSIPFIVHPIDTAVDYALDNSVRLMIFGEKNNENETKK</sequence>
<dbReference type="EMBL" id="HBGV01005850">
    <property type="protein sequence ID" value="CAD9480504.1"/>
    <property type="molecule type" value="Transcribed_RNA"/>
</dbReference>
<evidence type="ECO:0000256" key="2">
    <source>
        <dbReference type="ARBA" id="ARBA00017835"/>
    </source>
</evidence>
<evidence type="ECO:0000256" key="1">
    <source>
        <dbReference type="ARBA" id="ARBA00009224"/>
    </source>
</evidence>
<comment type="similarity">
    <text evidence="1">Belongs to the MTFP1 family.</text>
</comment>
<reference evidence="5" key="1">
    <citation type="submission" date="2021-01" db="EMBL/GenBank/DDBJ databases">
        <authorList>
            <person name="Corre E."/>
            <person name="Pelletier E."/>
            <person name="Niang G."/>
            <person name="Scheremetjew M."/>
            <person name="Finn R."/>
            <person name="Kale V."/>
            <person name="Holt S."/>
            <person name="Cochrane G."/>
            <person name="Meng A."/>
            <person name="Brown T."/>
            <person name="Cohen L."/>
        </authorList>
    </citation>
    <scope>NUCLEOTIDE SEQUENCE</scope>
    <source>
        <strain evidence="5">CCMP826</strain>
    </source>
</reference>
<dbReference type="PANTHER" id="PTHR11001">
    <property type="entry name" value="MITOCHONDRIAL FISSION PROCESS PROTEIN 1"/>
    <property type="match status" value="1"/>
</dbReference>
<evidence type="ECO:0000256" key="3">
    <source>
        <dbReference type="ARBA" id="ARBA00029631"/>
    </source>
</evidence>
<evidence type="ECO:0000256" key="4">
    <source>
        <dbReference type="SAM" id="MobiDB-lite"/>
    </source>
</evidence>
<feature type="region of interest" description="Disordered" evidence="4">
    <location>
        <begin position="1"/>
        <end position="39"/>
    </location>
</feature>
<gene>
    <name evidence="5" type="ORF">HTAM1171_LOCUS3526</name>
</gene>
<name>A0A7S2MFK8_9STRA</name>
<dbReference type="PANTHER" id="PTHR11001:SF2">
    <property type="entry name" value="MITOCHONDRIAL FISSION PROCESS PROTEIN 1"/>
    <property type="match status" value="1"/>
</dbReference>
<dbReference type="AlphaFoldDB" id="A0A7S2MFK8"/>
<proteinExistence type="inferred from homology"/>
<dbReference type="GO" id="GO:0005739">
    <property type="term" value="C:mitochondrion"/>
    <property type="evidence" value="ECO:0007669"/>
    <property type="project" value="TreeGrafter"/>
</dbReference>